<dbReference type="Proteomes" id="UP000298030">
    <property type="component" value="Unassembled WGS sequence"/>
</dbReference>
<name>A0A4Y7TH71_COPMI</name>
<keyword evidence="2" id="KW-1185">Reference proteome</keyword>
<accession>A0A4Y7TH71</accession>
<dbReference type="AlphaFoldDB" id="A0A4Y7TH71"/>
<gene>
    <name evidence="1" type="ORF">FA13DRAFT_232460</name>
</gene>
<reference evidence="1 2" key="1">
    <citation type="journal article" date="2019" name="Nat. Ecol. Evol.">
        <title>Megaphylogeny resolves global patterns of mushroom evolution.</title>
        <authorList>
            <person name="Varga T."/>
            <person name="Krizsan K."/>
            <person name="Foldi C."/>
            <person name="Dima B."/>
            <person name="Sanchez-Garcia M."/>
            <person name="Sanchez-Ramirez S."/>
            <person name="Szollosi G.J."/>
            <person name="Szarkandi J.G."/>
            <person name="Papp V."/>
            <person name="Albert L."/>
            <person name="Andreopoulos W."/>
            <person name="Angelini C."/>
            <person name="Antonin V."/>
            <person name="Barry K.W."/>
            <person name="Bougher N.L."/>
            <person name="Buchanan P."/>
            <person name="Buyck B."/>
            <person name="Bense V."/>
            <person name="Catcheside P."/>
            <person name="Chovatia M."/>
            <person name="Cooper J."/>
            <person name="Damon W."/>
            <person name="Desjardin D."/>
            <person name="Finy P."/>
            <person name="Geml J."/>
            <person name="Haridas S."/>
            <person name="Hughes K."/>
            <person name="Justo A."/>
            <person name="Karasinski D."/>
            <person name="Kautmanova I."/>
            <person name="Kiss B."/>
            <person name="Kocsube S."/>
            <person name="Kotiranta H."/>
            <person name="LaButti K.M."/>
            <person name="Lechner B.E."/>
            <person name="Liimatainen K."/>
            <person name="Lipzen A."/>
            <person name="Lukacs Z."/>
            <person name="Mihaltcheva S."/>
            <person name="Morgado L.N."/>
            <person name="Niskanen T."/>
            <person name="Noordeloos M.E."/>
            <person name="Ohm R.A."/>
            <person name="Ortiz-Santana B."/>
            <person name="Ovrebo C."/>
            <person name="Racz N."/>
            <person name="Riley R."/>
            <person name="Savchenko A."/>
            <person name="Shiryaev A."/>
            <person name="Soop K."/>
            <person name="Spirin V."/>
            <person name="Szebenyi C."/>
            <person name="Tomsovsky M."/>
            <person name="Tulloss R.E."/>
            <person name="Uehling J."/>
            <person name="Grigoriev I.V."/>
            <person name="Vagvolgyi C."/>
            <person name="Papp T."/>
            <person name="Martin F.M."/>
            <person name="Miettinen O."/>
            <person name="Hibbett D.S."/>
            <person name="Nagy L.G."/>
        </authorList>
    </citation>
    <scope>NUCLEOTIDE SEQUENCE [LARGE SCALE GENOMIC DNA]</scope>
    <source>
        <strain evidence="1 2">FP101781</strain>
    </source>
</reference>
<evidence type="ECO:0000313" key="1">
    <source>
        <dbReference type="EMBL" id="TEB32922.1"/>
    </source>
</evidence>
<proteinExistence type="predicted"/>
<dbReference type="EMBL" id="QPFP01000014">
    <property type="protein sequence ID" value="TEB32922.1"/>
    <property type="molecule type" value="Genomic_DNA"/>
</dbReference>
<organism evidence="1 2">
    <name type="scientific">Coprinellus micaceus</name>
    <name type="common">Glistening ink-cap mushroom</name>
    <name type="synonym">Coprinus micaceus</name>
    <dbReference type="NCBI Taxonomy" id="71717"/>
    <lineage>
        <taxon>Eukaryota</taxon>
        <taxon>Fungi</taxon>
        <taxon>Dikarya</taxon>
        <taxon>Basidiomycota</taxon>
        <taxon>Agaricomycotina</taxon>
        <taxon>Agaricomycetes</taxon>
        <taxon>Agaricomycetidae</taxon>
        <taxon>Agaricales</taxon>
        <taxon>Agaricineae</taxon>
        <taxon>Psathyrellaceae</taxon>
        <taxon>Coprinellus</taxon>
    </lineage>
</organism>
<protein>
    <submittedName>
        <fullName evidence="1">Uncharacterized protein</fullName>
    </submittedName>
</protein>
<sequence>MCELGVKSSAEGSHEDQHHLVLRAWCLPISNKCQTSFGEGPFIPLSYRQSTATVGCAAFYSYINAPYHNAIPCSPTSLFSHFLKSEPVPTFVPRFDMSDIRNKDDFKCNCGNPHCDLEEKLRMKADLLGVSMGTAAFFLNTLKNTAALSPIAGLKEISGGLLVIVGAIQVGGLDIFLPLFTPIPLARITDKFVRRTRVK</sequence>
<evidence type="ECO:0000313" key="2">
    <source>
        <dbReference type="Proteomes" id="UP000298030"/>
    </source>
</evidence>
<comment type="caution">
    <text evidence="1">The sequence shown here is derived from an EMBL/GenBank/DDBJ whole genome shotgun (WGS) entry which is preliminary data.</text>
</comment>